<name>A0AAD3SLX8_NEPGR</name>
<dbReference type="EMBL" id="BSYO01000012">
    <property type="protein sequence ID" value="GMH13039.1"/>
    <property type="molecule type" value="Genomic_DNA"/>
</dbReference>
<sequence length="77" mass="9134">MICQYWLGYDDNQSRNNGRYLWVLLTPAQSQLPNPREAEEKPRYSEPYLQKRRLNFYKASSKSFENEKQQGNGDLSS</sequence>
<dbReference type="AlphaFoldDB" id="A0AAD3SLX8"/>
<accession>A0AAD3SLX8</accession>
<evidence type="ECO:0000313" key="1">
    <source>
        <dbReference type="EMBL" id="GMH13039.1"/>
    </source>
</evidence>
<comment type="caution">
    <text evidence="1">The sequence shown here is derived from an EMBL/GenBank/DDBJ whole genome shotgun (WGS) entry which is preliminary data.</text>
</comment>
<reference evidence="1" key="1">
    <citation type="submission" date="2023-05" db="EMBL/GenBank/DDBJ databases">
        <title>Nepenthes gracilis genome sequencing.</title>
        <authorList>
            <person name="Fukushima K."/>
        </authorList>
    </citation>
    <scope>NUCLEOTIDE SEQUENCE</scope>
    <source>
        <strain evidence="1">SING2019-196</strain>
    </source>
</reference>
<protein>
    <submittedName>
        <fullName evidence="1">Uncharacterized protein</fullName>
    </submittedName>
</protein>
<organism evidence="1 2">
    <name type="scientific">Nepenthes gracilis</name>
    <name type="common">Slender pitcher plant</name>
    <dbReference type="NCBI Taxonomy" id="150966"/>
    <lineage>
        <taxon>Eukaryota</taxon>
        <taxon>Viridiplantae</taxon>
        <taxon>Streptophyta</taxon>
        <taxon>Embryophyta</taxon>
        <taxon>Tracheophyta</taxon>
        <taxon>Spermatophyta</taxon>
        <taxon>Magnoliopsida</taxon>
        <taxon>eudicotyledons</taxon>
        <taxon>Gunneridae</taxon>
        <taxon>Pentapetalae</taxon>
        <taxon>Caryophyllales</taxon>
        <taxon>Nepenthaceae</taxon>
        <taxon>Nepenthes</taxon>
    </lineage>
</organism>
<dbReference type="Proteomes" id="UP001279734">
    <property type="component" value="Unassembled WGS sequence"/>
</dbReference>
<proteinExistence type="predicted"/>
<gene>
    <name evidence="1" type="ORF">Nepgr_014880</name>
</gene>
<keyword evidence="2" id="KW-1185">Reference proteome</keyword>
<evidence type="ECO:0000313" key="2">
    <source>
        <dbReference type="Proteomes" id="UP001279734"/>
    </source>
</evidence>